<organism evidence="2 3">
    <name type="scientific">Streptomyces qinglanensis</name>
    <dbReference type="NCBI Taxonomy" id="943816"/>
    <lineage>
        <taxon>Bacteria</taxon>
        <taxon>Bacillati</taxon>
        <taxon>Actinomycetota</taxon>
        <taxon>Actinomycetes</taxon>
        <taxon>Kitasatosporales</taxon>
        <taxon>Streptomycetaceae</taxon>
        <taxon>Streptomyces</taxon>
    </lineage>
</organism>
<sequence length="66" mass="6941">PTAARSARAGQGNPPRAAYRASPAFPAHVKGMTGMSDAPTCTVCGSKKIKIFGFKWVCPSPHKRQG</sequence>
<dbReference type="AlphaFoldDB" id="A0A1H9WX34"/>
<keyword evidence="3" id="KW-1185">Reference proteome</keyword>
<evidence type="ECO:0000256" key="1">
    <source>
        <dbReference type="SAM" id="MobiDB-lite"/>
    </source>
</evidence>
<name>A0A1H9WX34_9ACTN</name>
<evidence type="ECO:0000313" key="2">
    <source>
        <dbReference type="EMBL" id="SES38247.1"/>
    </source>
</evidence>
<dbReference type="EMBL" id="FOGO01000023">
    <property type="protein sequence ID" value="SES38247.1"/>
    <property type="molecule type" value="Genomic_DNA"/>
</dbReference>
<feature type="region of interest" description="Disordered" evidence="1">
    <location>
        <begin position="1"/>
        <end position="20"/>
    </location>
</feature>
<protein>
    <submittedName>
        <fullName evidence="2">Uncharacterized protein</fullName>
    </submittedName>
</protein>
<proteinExistence type="predicted"/>
<dbReference type="Proteomes" id="UP000182841">
    <property type="component" value="Unassembled WGS sequence"/>
</dbReference>
<evidence type="ECO:0000313" key="3">
    <source>
        <dbReference type="Proteomes" id="UP000182841"/>
    </source>
</evidence>
<gene>
    <name evidence="2" type="ORF">SAMN05421870_1231</name>
</gene>
<feature type="non-terminal residue" evidence="2">
    <location>
        <position position="1"/>
    </location>
</feature>
<accession>A0A1H9WX34</accession>
<reference evidence="3" key="1">
    <citation type="submission" date="2016-10" db="EMBL/GenBank/DDBJ databases">
        <authorList>
            <person name="Varghese N."/>
            <person name="Submissions S."/>
        </authorList>
    </citation>
    <scope>NUCLEOTIDE SEQUENCE [LARGE SCALE GENOMIC DNA]</scope>
    <source>
        <strain evidence="3">CGMCC 4.6825</strain>
    </source>
</reference>